<dbReference type="RefSeq" id="WP_216559087.1">
    <property type="nucleotide sequence ID" value="NZ_JAHLQN010000001.1"/>
</dbReference>
<sequence length="120" mass="13068">MKKSVVLGVLCAVILAVGIIGCIWITHTPKGEWVEIIQDGVTLYTIDLSHADDQTIELDNVDGINRIQIENGTIYMAYADCPDQTCVNMGVLTKNGLPIVCLPHRLVIQYQNRATDGATG</sequence>
<dbReference type="PROSITE" id="PS51257">
    <property type="entry name" value="PROKAR_LIPOPROTEIN"/>
    <property type="match status" value="1"/>
</dbReference>
<gene>
    <name evidence="1" type="ORF">KQI82_04165</name>
</gene>
<evidence type="ECO:0000313" key="1">
    <source>
        <dbReference type="EMBL" id="MBU5626116.1"/>
    </source>
</evidence>
<accession>A0ABS6F773</accession>
<protein>
    <submittedName>
        <fullName evidence="1">NusG domain II-containing protein</fullName>
    </submittedName>
</protein>
<organism evidence="1 2">
    <name type="scientific">Dysosmobacter acutus</name>
    <dbReference type="NCBI Taxonomy" id="2841504"/>
    <lineage>
        <taxon>Bacteria</taxon>
        <taxon>Bacillati</taxon>
        <taxon>Bacillota</taxon>
        <taxon>Clostridia</taxon>
        <taxon>Eubacteriales</taxon>
        <taxon>Oscillospiraceae</taxon>
        <taxon>Dysosmobacter</taxon>
    </lineage>
</organism>
<keyword evidence="2" id="KW-1185">Reference proteome</keyword>
<reference evidence="1 2" key="1">
    <citation type="submission" date="2021-06" db="EMBL/GenBank/DDBJ databases">
        <authorList>
            <person name="Sun Q."/>
            <person name="Li D."/>
        </authorList>
    </citation>
    <scope>NUCLEOTIDE SEQUENCE [LARGE SCALE GENOMIC DNA]</scope>
    <source>
        <strain evidence="1 2">MSJ-2</strain>
    </source>
</reference>
<dbReference type="EMBL" id="JAHLQN010000001">
    <property type="protein sequence ID" value="MBU5626116.1"/>
    <property type="molecule type" value="Genomic_DNA"/>
</dbReference>
<dbReference type="Pfam" id="PF07009">
    <property type="entry name" value="NusG_II"/>
    <property type="match status" value="1"/>
</dbReference>
<dbReference type="Proteomes" id="UP000787672">
    <property type="component" value="Unassembled WGS sequence"/>
</dbReference>
<comment type="caution">
    <text evidence="1">The sequence shown here is derived from an EMBL/GenBank/DDBJ whole genome shotgun (WGS) entry which is preliminary data.</text>
</comment>
<name>A0ABS6F773_9FIRM</name>
<proteinExistence type="predicted"/>
<evidence type="ECO:0000313" key="2">
    <source>
        <dbReference type="Proteomes" id="UP000787672"/>
    </source>
</evidence>